<gene>
    <name evidence="1" type="ORF">OKA104_LOCUS46102</name>
</gene>
<feature type="non-terminal residue" evidence="1">
    <location>
        <position position="82"/>
    </location>
</feature>
<reference evidence="1" key="1">
    <citation type="submission" date="2021-02" db="EMBL/GenBank/DDBJ databases">
        <authorList>
            <person name="Nowell W R."/>
        </authorList>
    </citation>
    <scope>NUCLEOTIDE SEQUENCE</scope>
</reference>
<dbReference type="Gene3D" id="2.40.70.10">
    <property type="entry name" value="Acid Proteases"/>
    <property type="match status" value="1"/>
</dbReference>
<dbReference type="AlphaFoldDB" id="A0A820HZ26"/>
<proteinExistence type="predicted"/>
<dbReference type="InterPro" id="IPR021109">
    <property type="entry name" value="Peptidase_aspartic_dom_sf"/>
</dbReference>
<protein>
    <submittedName>
        <fullName evidence="1">Uncharacterized protein</fullName>
    </submittedName>
</protein>
<evidence type="ECO:0000313" key="2">
    <source>
        <dbReference type="Proteomes" id="UP000663881"/>
    </source>
</evidence>
<organism evidence="1 2">
    <name type="scientific">Adineta steineri</name>
    <dbReference type="NCBI Taxonomy" id="433720"/>
    <lineage>
        <taxon>Eukaryota</taxon>
        <taxon>Metazoa</taxon>
        <taxon>Spiralia</taxon>
        <taxon>Gnathifera</taxon>
        <taxon>Rotifera</taxon>
        <taxon>Eurotatoria</taxon>
        <taxon>Bdelloidea</taxon>
        <taxon>Adinetida</taxon>
        <taxon>Adinetidae</taxon>
        <taxon>Adineta</taxon>
    </lineage>
</organism>
<evidence type="ECO:0000313" key="1">
    <source>
        <dbReference type="EMBL" id="CAF4298846.1"/>
    </source>
</evidence>
<dbReference type="Proteomes" id="UP000663881">
    <property type="component" value="Unassembled WGS sequence"/>
</dbReference>
<comment type="caution">
    <text evidence="1">The sequence shown here is derived from an EMBL/GenBank/DDBJ whole genome shotgun (WGS) entry which is preliminary data.</text>
</comment>
<dbReference type="EMBL" id="CAJOAY010016271">
    <property type="protein sequence ID" value="CAF4298846.1"/>
    <property type="molecule type" value="Genomic_DNA"/>
</dbReference>
<accession>A0A820HZ26</accession>
<sequence length="82" mass="9293">MQLGNESVNFYALVTEKLCIDLILGMDFMVAFHATIDVKSQHFSVEIAGRRTVLQVDDQLRRPLVPLHSRYATLIPPHSTVK</sequence>
<name>A0A820HZ26_9BILA</name>